<reference evidence="1" key="1">
    <citation type="journal article" date="2020" name="Nature">
        <title>Giant virus diversity and host interactions through global metagenomics.</title>
        <authorList>
            <person name="Schulz F."/>
            <person name="Roux S."/>
            <person name="Paez-Espino D."/>
            <person name="Jungbluth S."/>
            <person name="Walsh D.A."/>
            <person name="Denef V.J."/>
            <person name="McMahon K.D."/>
            <person name="Konstantinidis K.T."/>
            <person name="Eloe-Fadrosh E.A."/>
            <person name="Kyrpides N.C."/>
            <person name="Woyke T."/>
        </authorList>
    </citation>
    <scope>NUCLEOTIDE SEQUENCE</scope>
    <source>
        <strain evidence="1">GVMAG-S-ERX556106-38</strain>
    </source>
</reference>
<evidence type="ECO:0000313" key="1">
    <source>
        <dbReference type="EMBL" id="QHT38748.1"/>
    </source>
</evidence>
<protein>
    <submittedName>
        <fullName evidence="1">Uncharacterized protein</fullName>
    </submittedName>
</protein>
<dbReference type="EMBL" id="MN738833">
    <property type="protein sequence ID" value="QHT38748.1"/>
    <property type="molecule type" value="Genomic_DNA"/>
</dbReference>
<sequence>MANKRVIFSLYRTKLRLCIREHYVPGQWIDPNKLYGWTKNEYYLASRDAIDFKNLEKMKRYHALGNFIWSTVRWKYKVNKNISNTNEINTKIDEAFSALRNINSLLYSLRPKLPGKS</sequence>
<name>A0A6C0FAP7_9ZZZZ</name>
<proteinExistence type="predicted"/>
<dbReference type="AlphaFoldDB" id="A0A6C0FAP7"/>
<accession>A0A6C0FAP7</accession>
<organism evidence="1">
    <name type="scientific">viral metagenome</name>
    <dbReference type="NCBI Taxonomy" id="1070528"/>
    <lineage>
        <taxon>unclassified sequences</taxon>
        <taxon>metagenomes</taxon>
        <taxon>organismal metagenomes</taxon>
    </lineage>
</organism>